<organism evidence="2 3">
    <name type="scientific">Rubroshorea leprosula</name>
    <dbReference type="NCBI Taxonomy" id="152421"/>
    <lineage>
        <taxon>Eukaryota</taxon>
        <taxon>Viridiplantae</taxon>
        <taxon>Streptophyta</taxon>
        <taxon>Embryophyta</taxon>
        <taxon>Tracheophyta</taxon>
        <taxon>Spermatophyta</taxon>
        <taxon>Magnoliopsida</taxon>
        <taxon>eudicotyledons</taxon>
        <taxon>Gunneridae</taxon>
        <taxon>Pentapetalae</taxon>
        <taxon>rosids</taxon>
        <taxon>malvids</taxon>
        <taxon>Malvales</taxon>
        <taxon>Dipterocarpaceae</taxon>
        <taxon>Rubroshorea</taxon>
    </lineage>
</organism>
<proteinExistence type="predicted"/>
<evidence type="ECO:0000313" key="2">
    <source>
        <dbReference type="EMBL" id="GKV50565.1"/>
    </source>
</evidence>
<dbReference type="EMBL" id="BPVZ01000378">
    <property type="protein sequence ID" value="GKV50565.1"/>
    <property type="molecule type" value="Genomic_DNA"/>
</dbReference>
<evidence type="ECO:0000256" key="1">
    <source>
        <dbReference type="SAM" id="MobiDB-lite"/>
    </source>
</evidence>
<feature type="region of interest" description="Disordered" evidence="1">
    <location>
        <begin position="1"/>
        <end position="20"/>
    </location>
</feature>
<sequence>MEIERSNWTQEQEQKGNSLRHAKKSISWVMQSWNNQELHQNATVRNSTSNPTSDYFACMFGFERIEFQWYDGIGLRMWQKALRWHEACMVDKTGHPNWEDYIFDMKFWFIEYWDMLDSKIEWNNLVQTDTVFQHYREFEKIRFRVRCSEQFVVSFSIGGLREEIKVYVKERKPRMLDDAYGLALLQELLLAYNNISCNDPPLLHIAIDNAQGSDHEQHLDESEIDNEKIGVIDEPMLFESNLEVDNTRSYEFGPIEEEQLALVFEGKQMPMEFQGTTLVNDLAIGFELVLRAAINDEKEEELRPLDNKNSKYVLKDELREVREMKLSNDFVLGIEYHVESGYKKALCIFFSDHKMVRHVLWNFKKQKRNMLFCKMVECGGLVGFEEG</sequence>
<keyword evidence="3" id="KW-1185">Reference proteome</keyword>
<evidence type="ECO:0000313" key="3">
    <source>
        <dbReference type="Proteomes" id="UP001054252"/>
    </source>
</evidence>
<dbReference type="Proteomes" id="UP001054252">
    <property type="component" value="Unassembled WGS sequence"/>
</dbReference>
<feature type="compositionally biased region" description="Polar residues" evidence="1">
    <location>
        <begin position="1"/>
        <end position="17"/>
    </location>
</feature>
<gene>
    <name evidence="2" type="ORF">SLEP1_g57267</name>
</gene>
<protein>
    <submittedName>
        <fullName evidence="2">Uncharacterized protein</fullName>
    </submittedName>
</protein>
<name>A0AAV5MLY1_9ROSI</name>
<comment type="caution">
    <text evidence="2">The sequence shown here is derived from an EMBL/GenBank/DDBJ whole genome shotgun (WGS) entry which is preliminary data.</text>
</comment>
<dbReference type="AlphaFoldDB" id="A0AAV5MLY1"/>
<accession>A0AAV5MLY1</accession>
<reference evidence="2 3" key="1">
    <citation type="journal article" date="2021" name="Commun. Biol.">
        <title>The genome of Shorea leprosula (Dipterocarpaceae) highlights the ecological relevance of drought in aseasonal tropical rainforests.</title>
        <authorList>
            <person name="Ng K.K.S."/>
            <person name="Kobayashi M.J."/>
            <person name="Fawcett J.A."/>
            <person name="Hatakeyama M."/>
            <person name="Paape T."/>
            <person name="Ng C.H."/>
            <person name="Ang C.C."/>
            <person name="Tnah L.H."/>
            <person name="Lee C.T."/>
            <person name="Nishiyama T."/>
            <person name="Sese J."/>
            <person name="O'Brien M.J."/>
            <person name="Copetti D."/>
            <person name="Mohd Noor M.I."/>
            <person name="Ong R.C."/>
            <person name="Putra M."/>
            <person name="Sireger I.Z."/>
            <person name="Indrioko S."/>
            <person name="Kosugi Y."/>
            <person name="Izuno A."/>
            <person name="Isagi Y."/>
            <person name="Lee S.L."/>
            <person name="Shimizu K.K."/>
        </authorList>
    </citation>
    <scope>NUCLEOTIDE SEQUENCE [LARGE SCALE GENOMIC DNA]</scope>
    <source>
        <strain evidence="2">214</strain>
    </source>
</reference>